<dbReference type="PROSITE" id="PS51669">
    <property type="entry name" value="4FE4S_MOW_BIS_MGD"/>
    <property type="match status" value="1"/>
</dbReference>
<organism evidence="7 8">
    <name type="scientific">Svornostia abyssi</name>
    <dbReference type="NCBI Taxonomy" id="2898438"/>
    <lineage>
        <taxon>Bacteria</taxon>
        <taxon>Bacillati</taxon>
        <taxon>Actinomycetota</taxon>
        <taxon>Thermoleophilia</taxon>
        <taxon>Solirubrobacterales</taxon>
        <taxon>Baekduiaceae</taxon>
        <taxon>Svornostia</taxon>
    </lineage>
</organism>
<dbReference type="Proteomes" id="UP001058860">
    <property type="component" value="Chromosome"/>
</dbReference>
<evidence type="ECO:0000259" key="6">
    <source>
        <dbReference type="PROSITE" id="PS51669"/>
    </source>
</evidence>
<evidence type="ECO:0000256" key="4">
    <source>
        <dbReference type="ARBA" id="ARBA00023004"/>
    </source>
</evidence>
<dbReference type="SUPFAM" id="SSF50692">
    <property type="entry name" value="ADC-like"/>
    <property type="match status" value="1"/>
</dbReference>
<dbReference type="Pfam" id="PF01568">
    <property type="entry name" value="Molydop_binding"/>
    <property type="match status" value="1"/>
</dbReference>
<evidence type="ECO:0000256" key="1">
    <source>
        <dbReference type="ARBA" id="ARBA00022485"/>
    </source>
</evidence>
<dbReference type="SMART" id="SM00926">
    <property type="entry name" value="Molybdop_Fe4S4"/>
    <property type="match status" value="1"/>
</dbReference>
<dbReference type="Gene3D" id="3.40.228.10">
    <property type="entry name" value="Dimethylsulfoxide Reductase, domain 2"/>
    <property type="match status" value="1"/>
</dbReference>
<feature type="domain" description="4Fe-4S Mo/W bis-MGD-type" evidence="6">
    <location>
        <begin position="1"/>
        <end position="57"/>
    </location>
</feature>
<dbReference type="PANTHER" id="PTHR43105:SF9">
    <property type="entry name" value="NADPH-FE(3+) OXIDOREDUCTASE SUBUNIT ALPHA"/>
    <property type="match status" value="1"/>
</dbReference>
<protein>
    <submittedName>
        <fullName evidence="7">Molybdopterin-dependent oxidoreductase</fullName>
    </submittedName>
</protein>
<dbReference type="Gene3D" id="2.20.25.90">
    <property type="entry name" value="ADC-like domains"/>
    <property type="match status" value="1"/>
</dbReference>
<proteinExistence type="predicted"/>
<dbReference type="SUPFAM" id="SSF53706">
    <property type="entry name" value="Formate dehydrogenase/DMSO reductase, domains 1-3"/>
    <property type="match status" value="1"/>
</dbReference>
<keyword evidence="1" id="KW-0004">4Fe-4S</keyword>
<dbReference type="InterPro" id="IPR006657">
    <property type="entry name" value="MoPterin_dinucl-bd_dom"/>
</dbReference>
<dbReference type="Pfam" id="PF00384">
    <property type="entry name" value="Molybdopterin"/>
    <property type="match status" value="1"/>
</dbReference>
<dbReference type="Gene3D" id="2.40.40.20">
    <property type="match status" value="1"/>
</dbReference>
<dbReference type="Pfam" id="PF04879">
    <property type="entry name" value="Molybdop_Fe4S4"/>
    <property type="match status" value="1"/>
</dbReference>
<keyword evidence="5" id="KW-0411">Iron-sulfur</keyword>
<keyword evidence="4" id="KW-0408">Iron</keyword>
<dbReference type="RefSeq" id="WP_353864288.1">
    <property type="nucleotide sequence ID" value="NZ_CP088295.1"/>
</dbReference>
<keyword evidence="8" id="KW-1185">Reference proteome</keyword>
<dbReference type="EMBL" id="CP088295">
    <property type="protein sequence ID" value="UUY03788.1"/>
    <property type="molecule type" value="Genomic_DNA"/>
</dbReference>
<dbReference type="InterPro" id="IPR006963">
    <property type="entry name" value="Mopterin_OxRdtase_4Fe-4S_dom"/>
</dbReference>
<name>A0ABY5PGJ7_9ACTN</name>
<reference evidence="8" key="1">
    <citation type="submission" date="2021-11" db="EMBL/GenBank/DDBJ databases">
        <title>Cultivation dependent microbiological survey of springs from the worlds oldest radium mine currently devoted to the extraction of radon-saturated water.</title>
        <authorList>
            <person name="Kapinusova G."/>
            <person name="Smrhova T."/>
            <person name="Strejcek M."/>
            <person name="Suman J."/>
            <person name="Jani K."/>
            <person name="Pajer P."/>
            <person name="Uhlik O."/>
        </authorList>
    </citation>
    <scope>NUCLEOTIDE SEQUENCE [LARGE SCALE GENOMIC DNA]</scope>
    <source>
        <strain evidence="8">J379</strain>
    </source>
</reference>
<evidence type="ECO:0000256" key="3">
    <source>
        <dbReference type="ARBA" id="ARBA00023002"/>
    </source>
</evidence>
<dbReference type="InterPro" id="IPR006656">
    <property type="entry name" value="Mopterin_OxRdtase"/>
</dbReference>
<evidence type="ECO:0000313" key="7">
    <source>
        <dbReference type="EMBL" id="UUY03788.1"/>
    </source>
</evidence>
<sequence length="725" mass="76891">MTTSIRTCPLCEATCGLEIELEGDRVASVRPDHDDVFSKGFICPKGVSIKELHEDPDRVRTPLIKQPDGTFAQATWEEAFAEIDRRLTPLLEEHGRQAAAIYLGNPSAHNLSAILYGRVFLKALGTKNVFSASTVDQMPKQVAAAHMFGTELSVPVPDVDRTDFLLILGANPLASNGSLMTAPGMRHRLQAIQDRGGRVVVVDPRRSRTAQVADEHLFIRPGTDALLLAALVHTVFDEGLEDLGRAAPYAAGLDELREAVDPFTAEAVAGPTGIDADRIRALARELAGTPRAAVYGRIGTTTQRFGTVASWLVDALMTVTGHLDAEGGGMFPLTAAGSLNAGPQKPGRGAKVGRWASRVRGLPETLGELPAATLAEEMDTPGDGQIRALFTIAGNPASSLPNSGRFTRALAGLDLMVSLDIYVNETTRHADVILPAPSALEHSHYDLALYAFAVRNVANYSPPTLPRPAGMPDEWETLLRLALIAAGQGPDGDIAPLDDFVAEQLIERQGGDADALRAAVSGRRGPERLLDIMLRGGPYDLTLEALEAAPHGIDLGPLQPRLPDLLRTPSGKIELAPPALLAGVPALEAALAEQRNGGLLLVGRRHLRSNNSWMHNLPVLARGPERCTLQVHPDDASRLSLSDGATARVTSRTGTVTAPVEVTADVMPGVVSLPHGWGHDVEGTQMSVAAERPGTNSNVLADEELLEPITGTAVLNGIPVEVGAA</sequence>
<dbReference type="Gene3D" id="3.40.50.740">
    <property type="match status" value="1"/>
</dbReference>
<accession>A0ABY5PGJ7</accession>
<dbReference type="InterPro" id="IPR009010">
    <property type="entry name" value="Asp_de-COase-like_dom_sf"/>
</dbReference>
<evidence type="ECO:0000313" key="8">
    <source>
        <dbReference type="Proteomes" id="UP001058860"/>
    </source>
</evidence>
<dbReference type="InterPro" id="IPR050123">
    <property type="entry name" value="Prok_molybdopt-oxidoreductase"/>
</dbReference>
<keyword evidence="3" id="KW-0560">Oxidoreductase</keyword>
<gene>
    <name evidence="7" type="ORF">LRS13_24525</name>
</gene>
<dbReference type="PANTHER" id="PTHR43105">
    <property type="entry name" value="RESPIRATORY NITRATE REDUCTASE"/>
    <property type="match status" value="1"/>
</dbReference>
<keyword evidence="2" id="KW-0479">Metal-binding</keyword>
<evidence type="ECO:0000256" key="2">
    <source>
        <dbReference type="ARBA" id="ARBA00022723"/>
    </source>
</evidence>
<evidence type="ECO:0000256" key="5">
    <source>
        <dbReference type="ARBA" id="ARBA00023014"/>
    </source>
</evidence>